<feature type="modified residue" description="4-aspartylphosphate" evidence="3">
    <location>
        <position position="60"/>
    </location>
</feature>
<dbReference type="Proteomes" id="UP000010802">
    <property type="component" value="Chromosome"/>
</dbReference>
<dbReference type="Gene3D" id="3.40.50.2300">
    <property type="match status" value="1"/>
</dbReference>
<protein>
    <recommendedName>
        <fullName evidence="1">Stage 0 sporulation protein A homolog</fullName>
    </recommendedName>
</protein>
<dbReference type="PROSITE" id="PS50110">
    <property type="entry name" value="RESPONSE_REGULATORY"/>
    <property type="match status" value="1"/>
</dbReference>
<dbReference type="PATRIC" id="fig|1209989.3.peg.3121"/>
<evidence type="ECO:0000313" key="6">
    <source>
        <dbReference type="Proteomes" id="UP000010802"/>
    </source>
</evidence>
<dbReference type="RefSeq" id="WP_013779545.1">
    <property type="nucleotide sequence ID" value="NC_015519.1"/>
</dbReference>
<dbReference type="PANTHER" id="PTHR43228">
    <property type="entry name" value="TWO-COMPONENT RESPONSE REGULATOR"/>
    <property type="match status" value="1"/>
</dbReference>
<accession>L0S6Y3</accession>
<dbReference type="eggNOG" id="COG4753">
    <property type="taxonomic scope" value="Bacteria"/>
</dbReference>
<dbReference type="InterPro" id="IPR001789">
    <property type="entry name" value="Sig_transdc_resp-reg_receiver"/>
</dbReference>
<sequence length="257" mass="29710">MQDINVLKSIKVLYVEDEPITRKQVCKFLSKRVGKVFEAENGKDGIKKFIEFKPDIIITDLVMPYMNGIEMMKKLREDGFDCPFIITSALSDSGTILETVDLKIDKYLIKPINVDILLDSLTQIAAKIIERKTDSIVLKDNLMLTEDMKNELEVEIRNIYSKYLKKVIGKGAKLIKVFINGREIEIFAKENFTTLEESLLSTGYHYKSIEVVRKTIYDNTIHEVENQISELINRKVSVKEIEISPKEKFERILIKII</sequence>
<accession>F4LUI1</accession>
<dbReference type="InterPro" id="IPR011006">
    <property type="entry name" value="CheY-like_superfamily"/>
</dbReference>
<dbReference type="OrthoDB" id="9779969at2"/>
<feature type="domain" description="Response regulatory" evidence="4">
    <location>
        <begin position="11"/>
        <end position="125"/>
    </location>
</feature>
<dbReference type="Pfam" id="PF00072">
    <property type="entry name" value="Response_reg"/>
    <property type="match status" value="1"/>
</dbReference>
<name>F4LUI1_TEPAE</name>
<dbReference type="Pfam" id="PF10057">
    <property type="entry name" value="MpsC"/>
    <property type="match status" value="1"/>
</dbReference>
<reference evidence="6" key="1">
    <citation type="journal article" date="2013" name="Genome Announc.">
        <title>First genome sequence of a syntrophic acetate-oxidizing bacterium, Tepidanaerobacter acetatoxydans strain Re1.</title>
        <authorList>
            <person name="Manzoor S."/>
            <person name="Bongcam-Rudloff E."/>
            <person name="Schnurer A."/>
            <person name="Muller B."/>
        </authorList>
    </citation>
    <scope>NUCLEOTIDE SEQUENCE [LARGE SCALE GENOMIC DNA]</scope>
    <source>
        <strain evidence="6">Re1</strain>
    </source>
</reference>
<dbReference type="PANTHER" id="PTHR43228:SF1">
    <property type="entry name" value="TWO-COMPONENT RESPONSE REGULATOR ARR22"/>
    <property type="match status" value="1"/>
</dbReference>
<dbReference type="KEGG" id="tae:TepiRe1_2725"/>
<keyword evidence="6" id="KW-1185">Reference proteome</keyword>
<evidence type="ECO:0000256" key="1">
    <source>
        <dbReference type="ARBA" id="ARBA00018672"/>
    </source>
</evidence>
<dbReference type="STRING" id="1209989.TepRe1_2527"/>
<organism evidence="5 6">
    <name type="scientific">Tepidanaerobacter acetatoxydans (strain DSM 21804 / JCM 16047 / Re1)</name>
    <dbReference type="NCBI Taxonomy" id="1209989"/>
    <lineage>
        <taxon>Bacteria</taxon>
        <taxon>Bacillati</taxon>
        <taxon>Bacillota</taxon>
        <taxon>Clostridia</taxon>
        <taxon>Thermosediminibacterales</taxon>
        <taxon>Tepidanaerobacteraceae</taxon>
        <taxon>Tepidanaerobacter</taxon>
    </lineage>
</organism>
<comment type="function">
    <text evidence="2">May play the central regulatory role in sporulation. It may be an element of the effector pathway responsible for the activation of sporulation genes in response to nutritional stress. Spo0A may act in concert with spo0H (a sigma factor) to control the expression of some genes that are critical to the sporulation process.</text>
</comment>
<dbReference type="HOGENOM" id="CLU_000445_30_3_9"/>
<dbReference type="InterPro" id="IPR018745">
    <property type="entry name" value="MpsC"/>
</dbReference>
<dbReference type="InterPro" id="IPR052048">
    <property type="entry name" value="ST_Response_Regulator"/>
</dbReference>
<evidence type="ECO:0000259" key="4">
    <source>
        <dbReference type="PROSITE" id="PS50110"/>
    </source>
</evidence>
<dbReference type="AlphaFoldDB" id="F4LUI1"/>
<keyword evidence="3" id="KW-0597">Phosphoprotein</keyword>
<evidence type="ECO:0000256" key="2">
    <source>
        <dbReference type="ARBA" id="ARBA00024867"/>
    </source>
</evidence>
<dbReference type="GO" id="GO:0000160">
    <property type="term" value="P:phosphorelay signal transduction system"/>
    <property type="evidence" value="ECO:0007669"/>
    <property type="project" value="InterPro"/>
</dbReference>
<evidence type="ECO:0000313" key="5">
    <source>
        <dbReference type="EMBL" id="CCP27597.1"/>
    </source>
</evidence>
<gene>
    <name evidence="5" type="ordered locus">TEPIRE1_2725</name>
</gene>
<dbReference type="EMBL" id="HF563609">
    <property type="protein sequence ID" value="CCP27597.1"/>
    <property type="molecule type" value="Genomic_DNA"/>
</dbReference>
<proteinExistence type="predicted"/>
<evidence type="ECO:0000256" key="3">
    <source>
        <dbReference type="PROSITE-ProRule" id="PRU00169"/>
    </source>
</evidence>
<dbReference type="SMART" id="SM00448">
    <property type="entry name" value="REC"/>
    <property type="match status" value="1"/>
</dbReference>
<dbReference type="SUPFAM" id="SSF52172">
    <property type="entry name" value="CheY-like"/>
    <property type="match status" value="1"/>
</dbReference>
<dbReference type="KEGG" id="tep:TepRe1_2527"/>